<evidence type="ECO:0000256" key="1">
    <source>
        <dbReference type="ARBA" id="ARBA00010088"/>
    </source>
</evidence>
<feature type="domain" description="AB hydrolase-1" evidence="5">
    <location>
        <begin position="131"/>
        <end position="310"/>
    </location>
</feature>
<evidence type="ECO:0000259" key="5">
    <source>
        <dbReference type="Pfam" id="PF00561"/>
    </source>
</evidence>
<name>A0A5C4JGF6_9ACTN</name>
<evidence type="ECO:0000313" key="7">
    <source>
        <dbReference type="EMBL" id="TMR04322.1"/>
    </source>
</evidence>
<organism evidence="7 8">
    <name type="scientific">Actinomadura soli</name>
    <dbReference type="NCBI Taxonomy" id="2508997"/>
    <lineage>
        <taxon>Bacteria</taxon>
        <taxon>Bacillati</taxon>
        <taxon>Actinomycetota</taxon>
        <taxon>Actinomycetes</taxon>
        <taxon>Streptosporangiales</taxon>
        <taxon>Thermomonosporaceae</taxon>
        <taxon>Actinomadura</taxon>
    </lineage>
</organism>
<dbReference type="Pfam" id="PF00561">
    <property type="entry name" value="Abhydrolase_1"/>
    <property type="match status" value="1"/>
</dbReference>
<sequence length="538" mass="58103">MHDAHHNVARNATPSAARATARKATRGLARSTARSAALTAALIPALALGALAAAPAPGPSADAAGSADSAAMARFTHQPVHWAACPDQDLAKAGLSCADITVPLDYRHPGGRTIKVAISRLAATRPDRLGVLLHGTGGGPGGRGLNGPLLTSAAMGPALAGRFDLIGMDPRGVGRSTRINCGLTGEWFRSAGLDRAGFDETVAYEKQQVERCQRKYPDLLPYFTTRNTARDMDLIRTLLKTPKISYIGISYGTYLGAVYTQMFPGKVDRVVLDSALDPARTPARTFPALGAANERYLDAWARWTAGHDAEYGLGRTGREVRATVQRIIARAARRPLQIGRYQADEHIIPSLLAGILADDRYFAEQAGIVRELHRAARGERFEPSELLREYLSPPDGDLDNALSMNIAIFCGDASAPRDLGWYWRNVRRSRATQPVYGPLANTVFPCAFWPGKPLEAPTRVGNGHPALIVQSTGDTRTVYEGAMALHRALPASRMVTLRNVRRHGLYGMYPNRCVTDAVNAYLATGRQPDTDVTCDREP</sequence>
<comment type="caution">
    <text evidence="7">The sequence shown here is derived from an EMBL/GenBank/DDBJ whole genome shotgun (WGS) entry which is preliminary data.</text>
</comment>
<keyword evidence="8" id="KW-1185">Reference proteome</keyword>
<dbReference type="Pfam" id="PF08386">
    <property type="entry name" value="Abhydrolase_4"/>
    <property type="match status" value="1"/>
</dbReference>
<dbReference type="InterPro" id="IPR029058">
    <property type="entry name" value="AB_hydrolase_fold"/>
</dbReference>
<dbReference type="InterPro" id="IPR051601">
    <property type="entry name" value="Serine_prot/Carboxylest_S33"/>
</dbReference>
<dbReference type="SUPFAM" id="SSF53474">
    <property type="entry name" value="alpha/beta-Hydrolases"/>
    <property type="match status" value="1"/>
</dbReference>
<evidence type="ECO:0000313" key="8">
    <source>
        <dbReference type="Proteomes" id="UP000309174"/>
    </source>
</evidence>
<keyword evidence="2" id="KW-0732">Signal</keyword>
<dbReference type="AlphaFoldDB" id="A0A5C4JGF6"/>
<protein>
    <submittedName>
        <fullName evidence="7">Alpha/beta hydrolase</fullName>
    </submittedName>
</protein>
<dbReference type="InterPro" id="IPR013595">
    <property type="entry name" value="Pept_S33_TAP-like_C"/>
</dbReference>
<dbReference type="PANTHER" id="PTHR43248:SF29">
    <property type="entry name" value="TRIPEPTIDYL AMINOPEPTIDASE"/>
    <property type="match status" value="1"/>
</dbReference>
<dbReference type="EMBL" id="VCKW01000031">
    <property type="protein sequence ID" value="TMR04322.1"/>
    <property type="molecule type" value="Genomic_DNA"/>
</dbReference>
<proteinExistence type="inferred from homology"/>
<dbReference type="PANTHER" id="PTHR43248">
    <property type="entry name" value="2-SUCCINYL-6-HYDROXY-2,4-CYCLOHEXADIENE-1-CARBOXYLATE SYNTHASE"/>
    <property type="match status" value="1"/>
</dbReference>
<evidence type="ECO:0000256" key="2">
    <source>
        <dbReference type="ARBA" id="ARBA00022729"/>
    </source>
</evidence>
<dbReference type="Proteomes" id="UP000309174">
    <property type="component" value="Unassembled WGS sequence"/>
</dbReference>
<dbReference type="OrthoDB" id="3930934at2"/>
<evidence type="ECO:0000256" key="3">
    <source>
        <dbReference type="ARBA" id="ARBA00022801"/>
    </source>
</evidence>
<dbReference type="RefSeq" id="WP_138644542.1">
    <property type="nucleotide sequence ID" value="NZ_VCKW01000031.1"/>
</dbReference>
<feature type="region of interest" description="Disordered" evidence="4">
    <location>
        <begin position="1"/>
        <end position="28"/>
    </location>
</feature>
<evidence type="ECO:0000259" key="6">
    <source>
        <dbReference type="Pfam" id="PF08386"/>
    </source>
</evidence>
<accession>A0A5C4JGF6</accession>
<feature type="domain" description="Peptidase S33 tripeptidyl aminopeptidase-like C-terminal" evidence="6">
    <location>
        <begin position="440"/>
        <end position="534"/>
    </location>
</feature>
<evidence type="ECO:0000256" key="4">
    <source>
        <dbReference type="SAM" id="MobiDB-lite"/>
    </source>
</evidence>
<keyword evidence="3 7" id="KW-0378">Hydrolase</keyword>
<feature type="compositionally biased region" description="Low complexity" evidence="4">
    <location>
        <begin position="9"/>
        <end position="19"/>
    </location>
</feature>
<dbReference type="Gene3D" id="3.40.50.1820">
    <property type="entry name" value="alpha/beta hydrolase"/>
    <property type="match status" value="1"/>
</dbReference>
<reference evidence="7 8" key="1">
    <citation type="submission" date="2019-05" db="EMBL/GenBank/DDBJ databases">
        <title>Draft genome sequence of Actinomadura sp. 14C53.</title>
        <authorList>
            <person name="Saricaoglu S."/>
            <person name="Isik K."/>
        </authorList>
    </citation>
    <scope>NUCLEOTIDE SEQUENCE [LARGE SCALE GENOMIC DNA]</scope>
    <source>
        <strain evidence="7 8">14C53</strain>
    </source>
</reference>
<comment type="similarity">
    <text evidence="1">Belongs to the peptidase S33 family.</text>
</comment>
<dbReference type="InterPro" id="IPR000073">
    <property type="entry name" value="AB_hydrolase_1"/>
</dbReference>
<dbReference type="GO" id="GO:0016787">
    <property type="term" value="F:hydrolase activity"/>
    <property type="evidence" value="ECO:0007669"/>
    <property type="project" value="UniProtKB-KW"/>
</dbReference>
<gene>
    <name evidence="7" type="ORF">ETD83_08655</name>
</gene>